<dbReference type="GO" id="GO:0001653">
    <property type="term" value="F:peptide receptor activity"/>
    <property type="evidence" value="ECO:0007669"/>
    <property type="project" value="TreeGrafter"/>
</dbReference>
<feature type="signal peptide" evidence="16">
    <location>
        <begin position="1"/>
        <end position="21"/>
    </location>
</feature>
<keyword evidence="7" id="KW-1133">Transmembrane helix</keyword>
<evidence type="ECO:0000259" key="17">
    <source>
        <dbReference type="PROSITE" id="PS50011"/>
    </source>
</evidence>
<keyword evidence="10" id="KW-0325">Glycoprotein</keyword>
<evidence type="ECO:0000256" key="3">
    <source>
        <dbReference type="ARBA" id="ARBA00012202"/>
    </source>
</evidence>
<dbReference type="SMART" id="SM00044">
    <property type="entry name" value="CYCc"/>
    <property type="match status" value="1"/>
</dbReference>
<evidence type="ECO:0000256" key="8">
    <source>
        <dbReference type="ARBA" id="ARBA00023136"/>
    </source>
</evidence>
<evidence type="ECO:0000256" key="13">
    <source>
        <dbReference type="RuleBase" id="RU000405"/>
    </source>
</evidence>
<evidence type="ECO:0000256" key="11">
    <source>
        <dbReference type="ARBA" id="ARBA00023239"/>
    </source>
</evidence>
<dbReference type="GO" id="GO:0035556">
    <property type="term" value="P:intracellular signal transduction"/>
    <property type="evidence" value="ECO:0007669"/>
    <property type="project" value="InterPro"/>
</dbReference>
<feature type="domain" description="Protein kinase" evidence="17">
    <location>
        <begin position="557"/>
        <end position="823"/>
    </location>
</feature>
<dbReference type="SUPFAM" id="SSF55073">
    <property type="entry name" value="Nucleotide cyclase"/>
    <property type="match status" value="1"/>
</dbReference>
<evidence type="ECO:0000256" key="5">
    <source>
        <dbReference type="ARBA" id="ARBA00022729"/>
    </source>
</evidence>
<evidence type="ECO:0000313" key="20">
    <source>
        <dbReference type="WBParaSite" id="PSAMB.scaffold97size80527.g1664.t1"/>
    </source>
</evidence>
<keyword evidence="6" id="KW-0547">Nucleotide-binding</keyword>
<keyword evidence="11 13" id="KW-0456">Lyase</keyword>
<dbReference type="CDD" id="cd06352">
    <property type="entry name" value="PBP1_NPR_GC-like"/>
    <property type="match status" value="1"/>
</dbReference>
<dbReference type="GO" id="GO:0004016">
    <property type="term" value="F:adenylate cyclase activity"/>
    <property type="evidence" value="ECO:0007669"/>
    <property type="project" value="TreeGrafter"/>
</dbReference>
<feature type="region of interest" description="Disordered" evidence="15">
    <location>
        <begin position="532"/>
        <end position="559"/>
    </location>
</feature>
<dbReference type="GO" id="GO:0004672">
    <property type="term" value="F:protein kinase activity"/>
    <property type="evidence" value="ECO:0007669"/>
    <property type="project" value="InterPro"/>
</dbReference>
<evidence type="ECO:0000256" key="15">
    <source>
        <dbReference type="SAM" id="MobiDB-lite"/>
    </source>
</evidence>
<name>A0A914XRN2_9BILA</name>
<evidence type="ECO:0000256" key="16">
    <source>
        <dbReference type="SAM" id="SignalP"/>
    </source>
</evidence>
<dbReference type="PROSITE" id="PS00452">
    <property type="entry name" value="GUANYLATE_CYCLASE_1"/>
    <property type="match status" value="1"/>
</dbReference>
<evidence type="ECO:0000256" key="14">
    <source>
        <dbReference type="RuleBase" id="RU003431"/>
    </source>
</evidence>
<comment type="catalytic activity">
    <reaction evidence="1 14">
        <text>GTP = 3',5'-cyclic GMP + diphosphate</text>
        <dbReference type="Rhea" id="RHEA:13665"/>
        <dbReference type="ChEBI" id="CHEBI:33019"/>
        <dbReference type="ChEBI" id="CHEBI:37565"/>
        <dbReference type="ChEBI" id="CHEBI:57746"/>
        <dbReference type="EC" id="4.6.1.2"/>
    </reaction>
</comment>
<dbReference type="InterPro" id="IPR018297">
    <property type="entry name" value="A/G_cyclase_CS"/>
</dbReference>
<dbReference type="GO" id="GO:0007635">
    <property type="term" value="P:chemosensory behavior"/>
    <property type="evidence" value="ECO:0007669"/>
    <property type="project" value="UniProtKB-ARBA"/>
</dbReference>
<dbReference type="GO" id="GO:0005886">
    <property type="term" value="C:plasma membrane"/>
    <property type="evidence" value="ECO:0007669"/>
    <property type="project" value="TreeGrafter"/>
</dbReference>
<dbReference type="Gene3D" id="3.40.50.2300">
    <property type="match status" value="2"/>
</dbReference>
<dbReference type="Pfam" id="PF01094">
    <property type="entry name" value="ANF_receptor"/>
    <property type="match status" value="1"/>
</dbReference>
<dbReference type="PROSITE" id="PS50011">
    <property type="entry name" value="PROTEIN_KINASE_DOM"/>
    <property type="match status" value="1"/>
</dbReference>
<dbReference type="PROSITE" id="PS50125">
    <property type="entry name" value="GUANYLATE_CYCLASE_2"/>
    <property type="match status" value="1"/>
</dbReference>
<dbReference type="GO" id="GO:0004383">
    <property type="term" value="F:guanylate cyclase activity"/>
    <property type="evidence" value="ECO:0007669"/>
    <property type="project" value="UniProtKB-EC"/>
</dbReference>
<dbReference type="WBParaSite" id="PSAMB.scaffold97size80527.g1664.t1">
    <property type="protein sequence ID" value="PSAMB.scaffold97size80527.g1664.t1"/>
    <property type="gene ID" value="PSAMB.scaffold97size80527.g1664"/>
</dbReference>
<dbReference type="InterPro" id="IPR050401">
    <property type="entry name" value="Cyclic_nucleotide_synthase"/>
</dbReference>
<dbReference type="InterPro" id="IPR029787">
    <property type="entry name" value="Nucleotide_cyclase"/>
</dbReference>
<dbReference type="CDD" id="cd07302">
    <property type="entry name" value="CHD"/>
    <property type="match status" value="1"/>
</dbReference>
<dbReference type="InterPro" id="IPR011009">
    <property type="entry name" value="Kinase-like_dom_sf"/>
</dbReference>
<feature type="compositionally biased region" description="Low complexity" evidence="15">
    <location>
        <begin position="541"/>
        <end position="558"/>
    </location>
</feature>
<dbReference type="SUPFAM" id="SSF53822">
    <property type="entry name" value="Periplasmic binding protein-like I"/>
    <property type="match status" value="1"/>
</dbReference>
<dbReference type="PANTHER" id="PTHR11920:SF495">
    <property type="entry name" value="RECEPTOR-TYPE GUANYLATE CYCLASE GCY-7"/>
    <property type="match status" value="1"/>
</dbReference>
<dbReference type="Gene3D" id="3.30.70.1230">
    <property type="entry name" value="Nucleotide cyclase"/>
    <property type="match status" value="1"/>
</dbReference>
<dbReference type="PANTHER" id="PTHR11920">
    <property type="entry name" value="GUANYLYL CYCLASE"/>
    <property type="match status" value="1"/>
</dbReference>
<dbReference type="Pfam" id="PF07714">
    <property type="entry name" value="PK_Tyr_Ser-Thr"/>
    <property type="match status" value="1"/>
</dbReference>
<evidence type="ECO:0000256" key="2">
    <source>
        <dbReference type="ARBA" id="ARBA00004479"/>
    </source>
</evidence>
<proteinExistence type="inferred from homology"/>
<keyword evidence="9" id="KW-0675">Receptor</keyword>
<evidence type="ECO:0000256" key="4">
    <source>
        <dbReference type="ARBA" id="ARBA00022692"/>
    </source>
</evidence>
<accession>A0A914XRN2</accession>
<evidence type="ECO:0000313" key="19">
    <source>
        <dbReference type="Proteomes" id="UP000887566"/>
    </source>
</evidence>
<dbReference type="InterPro" id="IPR001054">
    <property type="entry name" value="A/G_cyclase"/>
</dbReference>
<keyword evidence="5 16" id="KW-0732">Signal</keyword>
<comment type="similarity">
    <text evidence="13">Belongs to the adenylyl cyclase class-4/guanylyl cyclase family.</text>
</comment>
<dbReference type="InterPro" id="IPR001828">
    <property type="entry name" value="ANF_lig-bd_rcpt"/>
</dbReference>
<dbReference type="GO" id="GO:0006935">
    <property type="term" value="P:chemotaxis"/>
    <property type="evidence" value="ECO:0007669"/>
    <property type="project" value="UniProtKB-ARBA"/>
</dbReference>
<dbReference type="Gene3D" id="1.10.510.10">
    <property type="entry name" value="Transferase(Phosphotransferase) domain 1"/>
    <property type="match status" value="1"/>
</dbReference>
<dbReference type="GO" id="GO:0005524">
    <property type="term" value="F:ATP binding"/>
    <property type="evidence" value="ECO:0007669"/>
    <property type="project" value="InterPro"/>
</dbReference>
<evidence type="ECO:0000256" key="7">
    <source>
        <dbReference type="ARBA" id="ARBA00022989"/>
    </source>
</evidence>
<keyword evidence="19" id="KW-1185">Reference proteome</keyword>
<dbReference type="FunFam" id="3.30.70.1230:FF:000023">
    <property type="entry name" value="Guanylate cyclase"/>
    <property type="match status" value="1"/>
</dbReference>
<feature type="region of interest" description="Disordered" evidence="15">
    <location>
        <begin position="1086"/>
        <end position="1113"/>
    </location>
</feature>
<reference evidence="20" key="1">
    <citation type="submission" date="2022-11" db="UniProtKB">
        <authorList>
            <consortium name="WormBaseParasite"/>
        </authorList>
    </citation>
    <scope>IDENTIFICATION</scope>
</reference>
<dbReference type="Proteomes" id="UP000887566">
    <property type="component" value="Unplaced"/>
</dbReference>
<dbReference type="AlphaFoldDB" id="A0A914XRN2"/>
<comment type="subcellular location">
    <subcellularLocation>
        <location evidence="2">Membrane</location>
        <topology evidence="2">Single-pass type I membrane protein</topology>
    </subcellularLocation>
</comment>
<keyword evidence="8" id="KW-0472">Membrane</keyword>
<feature type="domain" description="Guanylate cyclase" evidence="18">
    <location>
        <begin position="898"/>
        <end position="1028"/>
    </location>
</feature>
<protein>
    <recommendedName>
        <fullName evidence="3 14">Guanylate cyclase</fullName>
        <ecNumber evidence="3 14">4.6.1.2</ecNumber>
    </recommendedName>
</protein>
<evidence type="ECO:0000256" key="9">
    <source>
        <dbReference type="ARBA" id="ARBA00023170"/>
    </source>
</evidence>
<feature type="chain" id="PRO_5037541453" description="Guanylate cyclase" evidence="16">
    <location>
        <begin position="22"/>
        <end position="1113"/>
    </location>
</feature>
<dbReference type="InterPro" id="IPR028082">
    <property type="entry name" value="Peripla_BP_I"/>
</dbReference>
<dbReference type="SUPFAM" id="SSF56112">
    <property type="entry name" value="Protein kinase-like (PK-like)"/>
    <property type="match status" value="1"/>
</dbReference>
<dbReference type="GO" id="GO:0007168">
    <property type="term" value="P:receptor guanylyl cyclase signaling pathway"/>
    <property type="evidence" value="ECO:0007669"/>
    <property type="project" value="TreeGrafter"/>
</dbReference>
<dbReference type="Pfam" id="PF00211">
    <property type="entry name" value="Guanylate_cyc"/>
    <property type="match status" value="1"/>
</dbReference>
<sequence>MIFLLSASLIVFVFSCSGVTSAPNLKIKVGMLMPMMDESLKTTMGWTTSASAVVIALDRIREEHLLDQVDFEFAWYDDMCQEAVALGMGVKLVNEDKVDVLIAPPCSSGAAVVGMMGKFYNLPVVGWGAIFYELGDMARYPTFSRTIISSDDLGRGIAEAMVFFGWSQYALFYTNDGVRNKCYYIKQGIDKIFSSDEYSLVNNYQLEINGTPTVQQIRSFLNTIKLSARIIIACLDNVDDERTFMLEARKMGMDNDEYVYIIPDVDDKGAVETSQNSSKSTIDLIATAMRWTKLNGNDGSDDAAREAYKKALIITVNQTEDAEIIQFKKKVIERMKKAPFNCTICNGPNDQYGSAYSPYLHDAMYMYALALNRTLGVVGMDHNGSRNGTLVTKYTAINFNGISGNVSVDRNGNRLPKLVMRGIDGQDNYRDFASIDPTLENGHTVELLVSSIAEMWSGRKHGLPLSLPICGYSGVDCPKDYTIYIIIGSCIGAVVLILSVGSVGYSIYSRHLALKRENELWQVSATNLKKIDGKEGRDATNNQSQSSMNSGNKSNNSSVLDSIRKGITARKAKNYEFYLLNGQPVAAAKQANRIVFKGDSDYAEFRTMRALAHENINRFIGLCLDGPAHMALWKFCSRGSLKDVIGKGHLTLDWFFKYSIISDIASGLDYLMSSPLKYHGNLTSRTCVIDDRWNVCLSDFGLHTIRQNENPPAEKLLWTAPELLRQEQQRVGTPEGDIYSLAIIMSEIITTKRAFADRELDVEGAEGVIYFVKKGARSNQPFRPKIPFPTDPDMNPAIIYLISDCWSENPDERPSIKMVRTILKGMMKGKNANLMDHVLQMMEKYAGSLEEQVEERTKQLVEEQKKSDVLLYRMLPRQVAEKLKMGQSVEPEAFEFVTIMFSDVVGFTKIAAQCSPLQVVNLLNDLYTLFDSIIDEYDVYKVETIGDGYLCVSGLPHRNGDMHAREIADMSLALTRCLNGFIITNLPSEKINLRIGVHTGPCVAGVVGMSMPRYCLFGDSVNTASRMESHGKSQHIHITEETKMYLTEIIGGYTVVSRGEVIIKGKGVMETYWLLGRADNAKATSRVSSSRPRITEVERNQPAETENEAMLPD</sequence>
<dbReference type="EC" id="4.6.1.2" evidence="3 14"/>
<evidence type="ECO:0000256" key="1">
    <source>
        <dbReference type="ARBA" id="ARBA00001436"/>
    </source>
</evidence>
<dbReference type="InterPro" id="IPR000719">
    <property type="entry name" value="Prot_kinase_dom"/>
</dbReference>
<evidence type="ECO:0000256" key="6">
    <source>
        <dbReference type="ARBA" id="ARBA00022741"/>
    </source>
</evidence>
<keyword evidence="12 14" id="KW-0141">cGMP biosynthesis</keyword>
<organism evidence="19 20">
    <name type="scientific">Plectus sambesii</name>
    <dbReference type="NCBI Taxonomy" id="2011161"/>
    <lineage>
        <taxon>Eukaryota</taxon>
        <taxon>Metazoa</taxon>
        <taxon>Ecdysozoa</taxon>
        <taxon>Nematoda</taxon>
        <taxon>Chromadorea</taxon>
        <taxon>Plectida</taxon>
        <taxon>Plectina</taxon>
        <taxon>Plectoidea</taxon>
        <taxon>Plectidae</taxon>
        <taxon>Plectus</taxon>
    </lineage>
</organism>
<evidence type="ECO:0000256" key="10">
    <source>
        <dbReference type="ARBA" id="ARBA00023180"/>
    </source>
</evidence>
<dbReference type="InterPro" id="IPR001245">
    <property type="entry name" value="Ser-Thr/Tyr_kinase_cat_dom"/>
</dbReference>
<keyword evidence="4" id="KW-0812">Transmembrane</keyword>
<evidence type="ECO:0000256" key="12">
    <source>
        <dbReference type="ARBA" id="ARBA00023293"/>
    </source>
</evidence>
<evidence type="ECO:0000259" key="18">
    <source>
        <dbReference type="PROSITE" id="PS50125"/>
    </source>
</evidence>